<dbReference type="GO" id="GO:0006457">
    <property type="term" value="P:protein folding"/>
    <property type="evidence" value="ECO:0007669"/>
    <property type="project" value="InterPro"/>
</dbReference>
<dbReference type="Proteomes" id="UP001295423">
    <property type="component" value="Unassembled WGS sequence"/>
</dbReference>
<dbReference type="InterPro" id="IPR003613">
    <property type="entry name" value="Ubox_domain"/>
</dbReference>
<dbReference type="InterPro" id="IPR013083">
    <property type="entry name" value="Znf_RING/FYVE/PHD"/>
</dbReference>
<feature type="domain" description="U-box" evidence="4">
    <location>
        <begin position="35"/>
        <end position="108"/>
    </location>
</feature>
<evidence type="ECO:0000259" key="3">
    <source>
        <dbReference type="PROSITE" id="PS50072"/>
    </source>
</evidence>
<evidence type="ECO:0000256" key="2">
    <source>
        <dbReference type="SAM" id="MobiDB-lite"/>
    </source>
</evidence>
<dbReference type="PANTHER" id="PTHR45625:SF1">
    <property type="entry name" value="RING-TYPE E3 UBIQUITIN-PROTEIN LIGASE PPIL2"/>
    <property type="match status" value="1"/>
</dbReference>
<dbReference type="PROSITE" id="PS51698">
    <property type="entry name" value="U_BOX"/>
    <property type="match status" value="1"/>
</dbReference>
<feature type="region of interest" description="Disordered" evidence="2">
    <location>
        <begin position="1"/>
        <end position="24"/>
    </location>
</feature>
<gene>
    <name evidence="5" type="ORF">CYCCA115_LOCUS15558</name>
</gene>
<evidence type="ECO:0000259" key="4">
    <source>
        <dbReference type="PROSITE" id="PS51698"/>
    </source>
</evidence>
<dbReference type="InterPro" id="IPR044666">
    <property type="entry name" value="Cyclophilin_A-like"/>
</dbReference>
<evidence type="ECO:0000313" key="6">
    <source>
        <dbReference type="Proteomes" id="UP001295423"/>
    </source>
</evidence>
<dbReference type="SMART" id="SM00504">
    <property type="entry name" value="Ubox"/>
    <property type="match status" value="1"/>
</dbReference>
<dbReference type="Gene3D" id="3.30.40.10">
    <property type="entry name" value="Zinc/RING finger domain, C3HC4 (zinc finger)"/>
    <property type="match status" value="1"/>
</dbReference>
<evidence type="ECO:0008006" key="7">
    <source>
        <dbReference type="Google" id="ProtNLM"/>
    </source>
</evidence>
<feature type="region of interest" description="Disordered" evidence="2">
    <location>
        <begin position="476"/>
        <end position="510"/>
    </location>
</feature>
<name>A0AAD2JJD9_9STRA</name>
<comment type="similarity">
    <text evidence="1">Belongs to the cyclophilin-type PPIase family. PPIL2 subfamily.</text>
</comment>
<feature type="compositionally biased region" description="Basic and acidic residues" evidence="2">
    <location>
        <begin position="476"/>
        <end position="487"/>
    </location>
</feature>
<dbReference type="EMBL" id="CAKOGP040001876">
    <property type="protein sequence ID" value="CAJ1955041.1"/>
    <property type="molecule type" value="Genomic_DNA"/>
</dbReference>
<evidence type="ECO:0000256" key="1">
    <source>
        <dbReference type="ARBA" id="ARBA00007930"/>
    </source>
</evidence>
<accession>A0AAD2JJD9</accession>
<dbReference type="GO" id="GO:0061630">
    <property type="term" value="F:ubiquitin protein ligase activity"/>
    <property type="evidence" value="ECO:0007669"/>
    <property type="project" value="TreeGrafter"/>
</dbReference>
<proteinExistence type="inferred from homology"/>
<dbReference type="AlphaFoldDB" id="A0AAD2JJD9"/>
<dbReference type="GO" id="GO:0003755">
    <property type="term" value="F:peptidyl-prolyl cis-trans isomerase activity"/>
    <property type="evidence" value="ECO:0007669"/>
    <property type="project" value="InterPro"/>
</dbReference>
<feature type="domain" description="PPIase cyclophilin-type" evidence="3">
    <location>
        <begin position="309"/>
        <end position="457"/>
    </location>
</feature>
<dbReference type="PROSITE" id="PS50072">
    <property type="entry name" value="CSA_PPIASE_2"/>
    <property type="match status" value="1"/>
</dbReference>
<dbReference type="Pfam" id="PF00160">
    <property type="entry name" value="Pro_isomerase"/>
    <property type="match status" value="1"/>
</dbReference>
<organism evidence="5 6">
    <name type="scientific">Cylindrotheca closterium</name>
    <dbReference type="NCBI Taxonomy" id="2856"/>
    <lineage>
        <taxon>Eukaryota</taxon>
        <taxon>Sar</taxon>
        <taxon>Stramenopiles</taxon>
        <taxon>Ochrophyta</taxon>
        <taxon>Bacillariophyta</taxon>
        <taxon>Bacillariophyceae</taxon>
        <taxon>Bacillariophycidae</taxon>
        <taxon>Bacillariales</taxon>
        <taxon>Bacillariaceae</taxon>
        <taxon>Cylindrotheca</taxon>
    </lineage>
</organism>
<dbReference type="InterPro" id="IPR020892">
    <property type="entry name" value="Cyclophilin-type_PPIase_CS"/>
</dbReference>
<dbReference type="SUPFAM" id="SSF50891">
    <property type="entry name" value="Cyclophilin-like"/>
    <property type="match status" value="1"/>
</dbReference>
<feature type="region of interest" description="Disordered" evidence="2">
    <location>
        <begin position="212"/>
        <end position="241"/>
    </location>
</feature>
<dbReference type="PROSITE" id="PS00170">
    <property type="entry name" value="CSA_PPIASE_1"/>
    <property type="match status" value="1"/>
</dbReference>
<dbReference type="GO" id="GO:0071013">
    <property type="term" value="C:catalytic step 2 spliceosome"/>
    <property type="evidence" value="ECO:0007669"/>
    <property type="project" value="TreeGrafter"/>
</dbReference>
<protein>
    <recommendedName>
        <fullName evidence="7">RING-type E3 ubiquitin transferase</fullName>
    </recommendedName>
</protein>
<dbReference type="InterPro" id="IPR029000">
    <property type="entry name" value="Cyclophilin-like_dom_sf"/>
</dbReference>
<evidence type="ECO:0000313" key="5">
    <source>
        <dbReference type="EMBL" id="CAJ1955041.1"/>
    </source>
</evidence>
<keyword evidence="6" id="KW-1185">Reference proteome</keyword>
<dbReference type="GO" id="GO:0000209">
    <property type="term" value="P:protein polyubiquitination"/>
    <property type="evidence" value="ECO:0007669"/>
    <property type="project" value="TreeGrafter"/>
</dbReference>
<sequence>MVKRQKEKQYQSGREHRQNAQLRSGSGLTGGVVQRILPFQCCALTLVPYTQPVCNAQGILFDSVALMEFVMKHKKDPVTGEPLTTRDVVSLRMDKDDENRWQCPVLTKPFADHTKIVAIVDRTSSKNNNVEAYVYSFEAYKELNVKAKNWFDLTTGKKFSPKRDVLILNDPQNEDFQKQRDIRGFWHIQNSRSLDQKKQQLNVHHSVTATRIMEKLKQDKKKRPTPGSTSNDTEHNCGSDQPLKKLKIYSDDVTNVQYTSGKASGSFTSTAMDVRNENTTREATQEEVLQAQFQVMRAQKEKGYVRMITSMGDLLLELHCDIAPRTCTNFLGLCQAKKYDGTAFHRSISSFMIQGGQRLSGEGNKDDMSLWGGTFADEFDDRLKHDQRGVLSSANGGPNTNKRQFFITFKATPHLDRKHSVFGQVVDGEKVLKEMEKAATDKKDRPVDPIKILATEVLVDPAKEAEDKEFARLQGLREGRTEAERQKQARSLGKTALPLDRPGGSIESRNSTATIGKYLSQTMIQSTDVSADIDVIIPSAPSASKMKKNKVKTNTQFGNFSSW</sequence>
<feature type="compositionally biased region" description="Basic and acidic residues" evidence="2">
    <location>
        <begin position="7"/>
        <end position="18"/>
    </location>
</feature>
<comment type="caution">
    <text evidence="5">The sequence shown here is derived from an EMBL/GenBank/DDBJ whole genome shotgun (WGS) entry which is preliminary data.</text>
</comment>
<dbReference type="SUPFAM" id="SSF57850">
    <property type="entry name" value="RING/U-box"/>
    <property type="match status" value="1"/>
</dbReference>
<dbReference type="PRINTS" id="PR00153">
    <property type="entry name" value="CSAPPISMRASE"/>
</dbReference>
<reference evidence="5" key="1">
    <citation type="submission" date="2023-08" db="EMBL/GenBank/DDBJ databases">
        <authorList>
            <person name="Audoor S."/>
            <person name="Bilcke G."/>
        </authorList>
    </citation>
    <scope>NUCLEOTIDE SEQUENCE</scope>
</reference>
<dbReference type="InterPro" id="IPR002130">
    <property type="entry name" value="Cyclophilin-type_PPIase_dom"/>
</dbReference>
<dbReference type="Gene3D" id="2.40.100.10">
    <property type="entry name" value="Cyclophilin-like"/>
    <property type="match status" value="1"/>
</dbReference>
<dbReference type="PANTHER" id="PTHR45625">
    <property type="entry name" value="PEPTIDYL-PROLYL CIS-TRANS ISOMERASE-RELATED"/>
    <property type="match status" value="1"/>
</dbReference>